<dbReference type="NCBIfam" id="NF001770">
    <property type="entry name" value="PRK00509.1"/>
    <property type="match status" value="1"/>
</dbReference>
<dbReference type="RefSeq" id="WP_377575323.1">
    <property type="nucleotide sequence ID" value="NZ_JBHTMP010000050.1"/>
</dbReference>
<evidence type="ECO:0000256" key="3">
    <source>
        <dbReference type="ARBA" id="ARBA00022571"/>
    </source>
</evidence>
<dbReference type="Pfam" id="PF20979">
    <property type="entry name" value="Arginosuc_syn_C"/>
    <property type="match status" value="1"/>
</dbReference>
<evidence type="ECO:0000256" key="1">
    <source>
        <dbReference type="ARBA" id="ARBA00004967"/>
    </source>
</evidence>
<feature type="domain" description="Arginosuccinate synthase C-terminal" evidence="10">
    <location>
        <begin position="174"/>
        <end position="388"/>
    </location>
</feature>
<dbReference type="InterPro" id="IPR024074">
    <property type="entry name" value="AS_cat/multimer_dom_body"/>
</dbReference>
<keyword evidence="5 8" id="KW-0028">Amino-acid biosynthesis</keyword>
<dbReference type="InterPro" id="IPR014729">
    <property type="entry name" value="Rossmann-like_a/b/a_fold"/>
</dbReference>
<gene>
    <name evidence="8" type="primary">argG</name>
    <name evidence="11" type="ORF">ACFQ4H_25935</name>
</gene>
<organism evidence="11 12">
    <name type="scientific">Micromonospora sonneratiae</name>
    <dbReference type="NCBI Taxonomy" id="1184706"/>
    <lineage>
        <taxon>Bacteria</taxon>
        <taxon>Bacillati</taxon>
        <taxon>Actinomycetota</taxon>
        <taxon>Actinomycetes</taxon>
        <taxon>Micromonosporales</taxon>
        <taxon>Micromonosporaceae</taxon>
        <taxon>Micromonospora</taxon>
    </lineage>
</organism>
<evidence type="ECO:0000256" key="2">
    <source>
        <dbReference type="ARBA" id="ARBA00012286"/>
    </source>
</evidence>
<dbReference type="EMBL" id="JBHTMP010000050">
    <property type="protein sequence ID" value="MFD1324532.1"/>
    <property type="molecule type" value="Genomic_DNA"/>
</dbReference>
<keyword evidence="8" id="KW-0963">Cytoplasm</keyword>
<dbReference type="PANTHER" id="PTHR11587:SF2">
    <property type="entry name" value="ARGININOSUCCINATE SYNTHASE"/>
    <property type="match status" value="1"/>
</dbReference>
<evidence type="ECO:0000256" key="7">
    <source>
        <dbReference type="ARBA" id="ARBA00022840"/>
    </source>
</evidence>
<feature type="binding site" evidence="8">
    <location>
        <position position="121"/>
    </location>
    <ligand>
        <name>L-aspartate</name>
        <dbReference type="ChEBI" id="CHEBI:29991"/>
    </ligand>
</feature>
<feature type="binding site" evidence="8">
    <location>
        <position position="175"/>
    </location>
    <ligand>
        <name>L-citrulline</name>
        <dbReference type="ChEBI" id="CHEBI:57743"/>
    </ligand>
</feature>
<dbReference type="InterPro" id="IPR018223">
    <property type="entry name" value="Arginosuc_synth_CS"/>
</dbReference>
<dbReference type="InterPro" id="IPR048267">
    <property type="entry name" value="Arginosuc_syn_N"/>
</dbReference>
<dbReference type="InterPro" id="IPR048268">
    <property type="entry name" value="Arginosuc_syn_C"/>
</dbReference>
<feature type="binding site" evidence="8">
    <location>
        <position position="115"/>
    </location>
    <ligand>
        <name>ATP</name>
        <dbReference type="ChEBI" id="CHEBI:30616"/>
    </ligand>
</feature>
<feature type="binding site" evidence="8">
    <location>
        <position position="125"/>
    </location>
    <ligand>
        <name>L-citrulline</name>
        <dbReference type="ChEBI" id="CHEBI:57743"/>
    </ligand>
</feature>
<evidence type="ECO:0000259" key="10">
    <source>
        <dbReference type="Pfam" id="PF20979"/>
    </source>
</evidence>
<evidence type="ECO:0000256" key="8">
    <source>
        <dbReference type="HAMAP-Rule" id="MF_00005"/>
    </source>
</evidence>
<evidence type="ECO:0000259" key="9">
    <source>
        <dbReference type="Pfam" id="PF00764"/>
    </source>
</evidence>
<keyword evidence="6 8" id="KW-0547">Nucleotide-binding</keyword>
<dbReference type="InterPro" id="IPR023434">
    <property type="entry name" value="Arginosuc_synth_type_1_subfam"/>
</dbReference>
<dbReference type="Gene3D" id="3.90.1260.10">
    <property type="entry name" value="Argininosuccinate synthetase, chain A, domain 2"/>
    <property type="match status" value="1"/>
</dbReference>
<reference evidence="12" key="1">
    <citation type="journal article" date="2019" name="Int. J. Syst. Evol. Microbiol.">
        <title>The Global Catalogue of Microorganisms (GCM) 10K type strain sequencing project: providing services to taxonomists for standard genome sequencing and annotation.</title>
        <authorList>
            <consortium name="The Broad Institute Genomics Platform"/>
            <consortium name="The Broad Institute Genome Sequencing Center for Infectious Disease"/>
            <person name="Wu L."/>
            <person name="Ma J."/>
        </authorList>
    </citation>
    <scope>NUCLEOTIDE SEQUENCE [LARGE SCALE GENOMIC DNA]</scope>
    <source>
        <strain evidence="12">JCM 31037</strain>
    </source>
</reference>
<dbReference type="Pfam" id="PF00764">
    <property type="entry name" value="Arginosuc_synth"/>
    <property type="match status" value="1"/>
</dbReference>
<comment type="pathway">
    <text evidence="1 8">Amino-acid biosynthesis; L-arginine biosynthesis; L-arginine from L-ornithine and carbamoyl phosphate: step 2/3.</text>
</comment>
<proteinExistence type="inferred from homology"/>
<evidence type="ECO:0000256" key="4">
    <source>
        <dbReference type="ARBA" id="ARBA00022598"/>
    </source>
</evidence>
<comment type="catalytic activity">
    <reaction evidence="8">
        <text>L-citrulline + L-aspartate + ATP = 2-(N(omega)-L-arginino)succinate + AMP + diphosphate + H(+)</text>
        <dbReference type="Rhea" id="RHEA:10932"/>
        <dbReference type="ChEBI" id="CHEBI:15378"/>
        <dbReference type="ChEBI" id="CHEBI:29991"/>
        <dbReference type="ChEBI" id="CHEBI:30616"/>
        <dbReference type="ChEBI" id="CHEBI:33019"/>
        <dbReference type="ChEBI" id="CHEBI:57472"/>
        <dbReference type="ChEBI" id="CHEBI:57743"/>
        <dbReference type="ChEBI" id="CHEBI:456215"/>
        <dbReference type="EC" id="6.3.4.5"/>
    </reaction>
</comment>
<accession>A0ABW3YJ62</accession>
<dbReference type="PANTHER" id="PTHR11587">
    <property type="entry name" value="ARGININOSUCCINATE SYNTHASE"/>
    <property type="match status" value="1"/>
</dbReference>
<feature type="binding site" evidence="8">
    <location>
        <position position="117"/>
    </location>
    <ligand>
        <name>L-aspartate</name>
        <dbReference type="ChEBI" id="CHEBI:29991"/>
    </ligand>
</feature>
<dbReference type="SUPFAM" id="SSF52402">
    <property type="entry name" value="Adenine nucleotide alpha hydrolases-like"/>
    <property type="match status" value="1"/>
</dbReference>
<feature type="binding site" evidence="8">
    <location>
        <position position="121"/>
    </location>
    <ligand>
        <name>L-citrulline</name>
        <dbReference type="ChEBI" id="CHEBI:57743"/>
    </ligand>
</feature>
<dbReference type="SUPFAM" id="SSF69864">
    <property type="entry name" value="Argininosuccinate synthetase, C-terminal domain"/>
    <property type="match status" value="1"/>
</dbReference>
<sequence>MKRIVLAFSGGLDTSVALVWLRETYQCPVTAFIADVGQNEDLEAIGRRAEQLGADGVHILDLREEFARDYVFPMHRADARYEGQYLLGSPIARPLIAAAQIRVAEEVGADAVAHGCTGKGNCQARFELAYAALRPDIKIIVPWREWDLGGRTDLLAYADKRGIELDFSSGERPYSIDANLLHTCYEGEVLEDPAVAPPAGLRQRVRDIADTPEEPEILRIGFERGDPVTVNDDRLAPAELLYVLGEIGSRHGIGRLDMVENRINGIKTRTVSEAPAGTLLWHAHRAVQTLVLDPEVSALKEELAPRYARYVYNGLWFAPERQMLQAAIDFSQQDVTGEVTLELHRGNVQVLGRTSPNSRYDTSYATFEADNVFDQRDSSGWLRVNMVRFRLGRST</sequence>
<comment type="caution">
    <text evidence="8">Lacks conserved residue(s) required for the propagation of feature annotation.</text>
</comment>
<keyword evidence="7 8" id="KW-0067">ATP-binding</keyword>
<keyword evidence="3 8" id="KW-0055">Arginine biosynthesis</keyword>
<comment type="subcellular location">
    <subcellularLocation>
        <location evidence="8">Cytoplasm</location>
    </subcellularLocation>
</comment>
<keyword evidence="12" id="KW-1185">Reference proteome</keyword>
<feature type="binding site" evidence="8">
    <location>
        <begin position="7"/>
        <end position="15"/>
    </location>
    <ligand>
        <name>ATP</name>
        <dbReference type="ChEBI" id="CHEBI:30616"/>
    </ligand>
</feature>
<protein>
    <recommendedName>
        <fullName evidence="2 8">Argininosuccinate synthase</fullName>
        <ecNumber evidence="2 8">6.3.4.5</ecNumber>
    </recommendedName>
    <alternativeName>
        <fullName evidence="8">Citrulline--aspartate ligase</fullName>
    </alternativeName>
</protein>
<dbReference type="Proteomes" id="UP001597260">
    <property type="component" value="Unassembled WGS sequence"/>
</dbReference>
<name>A0ABW3YJ62_9ACTN</name>
<dbReference type="GO" id="GO:0004055">
    <property type="term" value="F:argininosuccinate synthase activity"/>
    <property type="evidence" value="ECO:0007669"/>
    <property type="project" value="UniProtKB-EC"/>
</dbReference>
<evidence type="ECO:0000313" key="12">
    <source>
        <dbReference type="Proteomes" id="UP001597260"/>
    </source>
</evidence>
<comment type="caution">
    <text evidence="11">The sequence shown here is derived from an EMBL/GenBank/DDBJ whole genome shotgun (WGS) entry which is preliminary data.</text>
</comment>
<evidence type="ECO:0000313" key="11">
    <source>
        <dbReference type="EMBL" id="MFD1324532.1"/>
    </source>
</evidence>
<dbReference type="CDD" id="cd01999">
    <property type="entry name" value="ASS"/>
    <property type="match status" value="1"/>
</dbReference>
<evidence type="ECO:0000256" key="6">
    <source>
        <dbReference type="ARBA" id="ARBA00022741"/>
    </source>
</evidence>
<dbReference type="InterPro" id="IPR001518">
    <property type="entry name" value="Arginosuc_synth"/>
</dbReference>
<dbReference type="EC" id="6.3.4.5" evidence="2 8"/>
<evidence type="ECO:0000256" key="5">
    <source>
        <dbReference type="ARBA" id="ARBA00022605"/>
    </source>
</evidence>
<dbReference type="HAMAP" id="MF_00005">
    <property type="entry name" value="Arg_succ_synth_type1"/>
    <property type="match status" value="1"/>
</dbReference>
<dbReference type="NCBIfam" id="TIGR00032">
    <property type="entry name" value="argG"/>
    <property type="match status" value="1"/>
</dbReference>
<feature type="binding site" evidence="8">
    <location>
        <position position="260"/>
    </location>
    <ligand>
        <name>L-citrulline</name>
        <dbReference type="ChEBI" id="CHEBI:57743"/>
    </ligand>
</feature>
<comment type="subunit">
    <text evidence="8">Homotetramer.</text>
</comment>
<comment type="similarity">
    <text evidence="8">Belongs to the argininosuccinate synthase family. Type 1 subfamily.</text>
</comment>
<dbReference type="Gene3D" id="3.40.50.620">
    <property type="entry name" value="HUPs"/>
    <property type="match status" value="1"/>
</dbReference>
<keyword evidence="4 8" id="KW-0436">Ligase</keyword>
<feature type="domain" description="Arginosuccinate synthase-like N-terminal" evidence="9">
    <location>
        <begin position="3"/>
        <end position="164"/>
    </location>
</feature>
<feature type="binding site" evidence="8">
    <location>
        <position position="34"/>
    </location>
    <ligand>
        <name>ATP</name>
        <dbReference type="ChEBI" id="CHEBI:30616"/>
    </ligand>
</feature>
<dbReference type="PROSITE" id="PS00564">
    <property type="entry name" value="ARGININOSUCCIN_SYN_1"/>
    <property type="match status" value="1"/>
</dbReference>
<feature type="binding site" evidence="8">
    <location>
        <position position="85"/>
    </location>
    <ligand>
        <name>L-citrulline</name>
        <dbReference type="ChEBI" id="CHEBI:57743"/>
    </ligand>
</feature>